<evidence type="ECO:0000313" key="2">
    <source>
        <dbReference type="Proteomes" id="UP000199708"/>
    </source>
</evidence>
<gene>
    <name evidence="1" type="ORF">SAMN05421791_101245</name>
</gene>
<sequence>MLEIRNSRGKKVCELDSNRKLVVIVNKGIRTEIAFTPCNRVVINEVKAPHRQEKNHKTKS</sequence>
<keyword evidence="2" id="KW-1185">Reference proteome</keyword>
<organism evidence="1 2">
    <name type="scientific">Facklamia miroungae</name>
    <dbReference type="NCBI Taxonomy" id="120956"/>
    <lineage>
        <taxon>Bacteria</taxon>
        <taxon>Bacillati</taxon>
        <taxon>Bacillota</taxon>
        <taxon>Bacilli</taxon>
        <taxon>Lactobacillales</taxon>
        <taxon>Aerococcaceae</taxon>
        <taxon>Facklamia</taxon>
    </lineage>
</organism>
<dbReference type="OrthoDB" id="10002974at2"/>
<evidence type="ECO:0000313" key="1">
    <source>
        <dbReference type="EMBL" id="SDF85330.1"/>
    </source>
</evidence>
<name>A0A1G7PIW1_9LACT</name>
<dbReference type="Proteomes" id="UP000199708">
    <property type="component" value="Unassembled WGS sequence"/>
</dbReference>
<dbReference type="RefSeq" id="WP_090288947.1">
    <property type="nucleotide sequence ID" value="NZ_FNCK01000001.1"/>
</dbReference>
<reference evidence="1 2" key="1">
    <citation type="submission" date="2016-10" db="EMBL/GenBank/DDBJ databases">
        <authorList>
            <person name="de Groot N.N."/>
        </authorList>
    </citation>
    <scope>NUCLEOTIDE SEQUENCE [LARGE SCALE GENOMIC DNA]</scope>
    <source>
        <strain evidence="1 2">ATCC BAA-466</strain>
    </source>
</reference>
<proteinExistence type="predicted"/>
<dbReference type="STRING" id="120956.SAMN05421791_101245"/>
<dbReference type="AlphaFoldDB" id="A0A1G7PIW1"/>
<dbReference type="EMBL" id="FNCK01000001">
    <property type="protein sequence ID" value="SDF85330.1"/>
    <property type="molecule type" value="Genomic_DNA"/>
</dbReference>
<protein>
    <submittedName>
        <fullName evidence="1">Uncharacterized protein</fullName>
    </submittedName>
</protein>
<accession>A0A1G7PIW1</accession>